<dbReference type="Pfam" id="PF03435">
    <property type="entry name" value="Sacchrp_dh_NADP"/>
    <property type="match status" value="1"/>
</dbReference>
<evidence type="ECO:0000313" key="5">
    <source>
        <dbReference type="EMBL" id="CAK9259755.1"/>
    </source>
</evidence>
<keyword evidence="3" id="KW-0472">Membrane</keyword>
<gene>
    <name evidence="5" type="ORF">CSSPJE1EN1_LOCUS5233</name>
</gene>
<accession>A0ABP0W335</accession>
<dbReference type="Gene3D" id="3.40.50.720">
    <property type="entry name" value="NAD(P)-binding Rossmann-like Domain"/>
    <property type="match status" value="1"/>
</dbReference>
<dbReference type="PANTHER" id="PTHR12286">
    <property type="entry name" value="SACCHAROPINE DEHYDROGENASE-LIKE OXIDOREDUCTASE"/>
    <property type="match status" value="1"/>
</dbReference>
<dbReference type="SUPFAM" id="SSF51735">
    <property type="entry name" value="NAD(P)-binding Rossmann-fold domains"/>
    <property type="match status" value="1"/>
</dbReference>
<dbReference type="EMBL" id="OZ020107">
    <property type="protein sequence ID" value="CAK9259755.1"/>
    <property type="molecule type" value="Genomic_DNA"/>
</dbReference>
<sequence length="470" mass="50754">MAEDLVDIVVLGASGFTGKYVLRELLKFRNPAGREPRKIAIAGRSKKKLAAALTWAAAAAGAASTSAGRTTTKDLESSFSDDGAPPVVIYEADITNVASLRAVCKKTKVVVSCVGPYRKYGQPVVEACVEAGVDYLDITGEPEFMERMELLYHEKAKQTGSLVVSACGYDSIPAEFGVIFNTQQFDAPSVPNSVDSYLVLESVGHNIKGNLGTWESAVLGTANMADLQKLRKSRPRRARPQIPGGSAKKKPGLVHWEEHAGGWAIRFPTADATVVRRTQSTMIENPNGLPTADDDESHTSNVNKSAWTSIKPVHYGCYFVQKSIVGVIGVFVIGCLLALLSAFKFGQKLLIQYPEIFSLGTFHKEGPSEEEVAAASFKMWFVGRGYSDSKTISPGKEPDKQVVTRVSGPEVGYVTTPIVCIQAALVMLDERKHLPKGGVYTPGVVFGGTDYLQRLQKNGLTFDVISTTKI</sequence>
<dbReference type="InterPro" id="IPR036291">
    <property type="entry name" value="NAD(P)-bd_dom_sf"/>
</dbReference>
<dbReference type="PANTHER" id="PTHR12286:SF5">
    <property type="entry name" value="SACCHAROPINE DEHYDROGENASE-LIKE OXIDOREDUCTASE"/>
    <property type="match status" value="1"/>
</dbReference>
<keyword evidence="3" id="KW-0812">Transmembrane</keyword>
<feature type="region of interest" description="Disordered" evidence="2">
    <location>
        <begin position="231"/>
        <end position="251"/>
    </location>
</feature>
<dbReference type="Proteomes" id="UP001497444">
    <property type="component" value="Chromosome 12"/>
</dbReference>
<organism evidence="5 6">
    <name type="scientific">Sphagnum jensenii</name>
    <dbReference type="NCBI Taxonomy" id="128206"/>
    <lineage>
        <taxon>Eukaryota</taxon>
        <taxon>Viridiplantae</taxon>
        <taxon>Streptophyta</taxon>
        <taxon>Embryophyta</taxon>
        <taxon>Bryophyta</taxon>
        <taxon>Sphagnophytina</taxon>
        <taxon>Sphagnopsida</taxon>
        <taxon>Sphagnales</taxon>
        <taxon>Sphagnaceae</taxon>
        <taxon>Sphagnum</taxon>
    </lineage>
</organism>
<evidence type="ECO:0000313" key="6">
    <source>
        <dbReference type="Proteomes" id="UP001497444"/>
    </source>
</evidence>
<feature type="domain" description="Saccharopine dehydrogenase NADP binding" evidence="4">
    <location>
        <begin position="8"/>
        <end position="164"/>
    </location>
</feature>
<evidence type="ECO:0000259" key="4">
    <source>
        <dbReference type="Pfam" id="PF03435"/>
    </source>
</evidence>
<keyword evidence="3" id="KW-1133">Transmembrane helix</keyword>
<comment type="similarity">
    <text evidence="1">Belongs to the saccharopine dehydrogenase family.</text>
</comment>
<evidence type="ECO:0000256" key="3">
    <source>
        <dbReference type="SAM" id="Phobius"/>
    </source>
</evidence>
<dbReference type="InterPro" id="IPR051276">
    <property type="entry name" value="Saccharopine_DH-like_oxidrdct"/>
</dbReference>
<evidence type="ECO:0000256" key="1">
    <source>
        <dbReference type="ARBA" id="ARBA00038048"/>
    </source>
</evidence>
<feature type="transmembrane region" description="Helical" evidence="3">
    <location>
        <begin position="324"/>
        <end position="343"/>
    </location>
</feature>
<reference evidence="5" key="1">
    <citation type="submission" date="2024-02" db="EMBL/GenBank/DDBJ databases">
        <authorList>
            <consortium name="ELIXIR-Norway"/>
            <consortium name="Elixir Norway"/>
        </authorList>
    </citation>
    <scope>NUCLEOTIDE SEQUENCE</scope>
</reference>
<dbReference type="InterPro" id="IPR005097">
    <property type="entry name" value="Sacchrp_dh_NADP-bd"/>
</dbReference>
<proteinExistence type="inferred from homology"/>
<keyword evidence="6" id="KW-1185">Reference proteome</keyword>
<evidence type="ECO:0000256" key="2">
    <source>
        <dbReference type="SAM" id="MobiDB-lite"/>
    </source>
</evidence>
<name>A0ABP0W335_9BRYO</name>
<protein>
    <recommendedName>
        <fullName evidence="4">Saccharopine dehydrogenase NADP binding domain-containing protein</fullName>
    </recommendedName>
</protein>